<dbReference type="InterPro" id="IPR009772">
    <property type="entry name" value="CDC123"/>
</dbReference>
<proteinExistence type="inferred from homology"/>
<evidence type="ECO:0000313" key="4">
    <source>
        <dbReference type="Proteomes" id="UP000594342"/>
    </source>
</evidence>
<dbReference type="Pfam" id="PF07065">
    <property type="entry name" value="D123"/>
    <property type="match status" value="1"/>
</dbReference>
<dbReference type="EMBL" id="UPSH01000002">
    <property type="protein sequence ID" value="VBB19053.1"/>
    <property type="molecule type" value="Genomic_DNA"/>
</dbReference>
<comment type="similarity">
    <text evidence="1">Belongs to the CDC123 family.</text>
</comment>
<accession>A0A5K0UBM1</accession>
<dbReference type="PANTHER" id="PTHR15323">
    <property type="entry name" value="D123 PROTEIN"/>
    <property type="match status" value="1"/>
</dbReference>
<evidence type="ECO:0000256" key="1">
    <source>
        <dbReference type="ARBA" id="ARBA00011047"/>
    </source>
</evidence>
<dbReference type="PANTHER" id="PTHR15323:SF6">
    <property type="entry name" value="CELL DIVISION CYCLE PROTEIN 123 HOMOLOG"/>
    <property type="match status" value="1"/>
</dbReference>
<evidence type="ECO:0000256" key="2">
    <source>
        <dbReference type="SAM" id="MobiDB-lite"/>
    </source>
</evidence>
<dbReference type="Proteomes" id="UP000594342">
    <property type="component" value="Unassembled WGS sequence"/>
</dbReference>
<comment type="caution">
    <text evidence="3">The sequence shown here is derived from an EMBL/GenBank/DDBJ whole genome shotgun (WGS) entry which is preliminary data.</text>
</comment>
<evidence type="ECO:0008006" key="5">
    <source>
        <dbReference type="Google" id="ProtNLM"/>
    </source>
</evidence>
<feature type="region of interest" description="Disordered" evidence="2">
    <location>
        <begin position="92"/>
        <end position="112"/>
    </location>
</feature>
<evidence type="ECO:0000313" key="3">
    <source>
        <dbReference type="EMBL" id="VBB19053.1"/>
    </source>
</evidence>
<organism evidence="3 4">
    <name type="scientific">Yasminevirus sp. GU-2018</name>
    <dbReference type="NCBI Taxonomy" id="2420051"/>
    <lineage>
        <taxon>Viruses</taxon>
        <taxon>Varidnaviria</taxon>
        <taxon>Bamfordvirae</taxon>
        <taxon>Nucleocytoviricota</taxon>
        <taxon>Megaviricetes</taxon>
        <taxon>Imitervirales</taxon>
        <taxon>Mimiviridae</taxon>
        <taxon>Klosneuvirinae</taxon>
        <taxon>Yasminevirus</taxon>
        <taxon>Yasminevirus saudimassiliense</taxon>
    </lineage>
</organism>
<reference evidence="3 4" key="1">
    <citation type="submission" date="2018-10" db="EMBL/GenBank/DDBJ databases">
        <authorList>
            <consortium name="IHU Genomes"/>
        </authorList>
    </citation>
    <scope>NUCLEOTIDE SEQUENCE [LARGE SCALE GENOMIC DNA]</scope>
    <source>
        <strain evidence="3 4">A1</strain>
    </source>
</reference>
<sequence length="293" mass="34123">MSRCKVEEYNHDTFFRYVLSSDEKKVMSDIAYDVINKCHSDTESRKLVESKRDEYQHVFDTVKNFFDEHPGSYFLRLSTLSPKDAYDYLNRPAEEESTEDSESNASSEDEFNETSKEIAERINVLKVCSADQTFQVLLHSYRVFCDLESDCAGDNAILLMKWREIQHDTETRCYVKDRKLLAISQYYIDCSDSYGKIESMHTFYRDVVSFVNELVKSKEKVPYDDVVIDLCMCKEEGDKNDSKLEMIEMNPFDRNTDSGMFAWDEIEALASSLSNVTPSFRFSRNGKTINYTS</sequence>
<protein>
    <recommendedName>
        <fullName evidence="5">Cell division cycle protein 123</fullName>
    </recommendedName>
</protein>
<keyword evidence="4" id="KW-1185">Reference proteome</keyword>
<name>A0A5K0UBM1_9VIRU</name>
<gene>
    <name evidence="3" type="ORF">YASMINEVIRUS_1585</name>
</gene>
<feature type="compositionally biased region" description="Acidic residues" evidence="2">
    <location>
        <begin position="95"/>
        <end position="112"/>
    </location>
</feature>